<dbReference type="PROSITE" id="PS50977">
    <property type="entry name" value="HTH_TETR_2"/>
    <property type="match status" value="1"/>
</dbReference>
<dbReference type="EMBL" id="FORP01000051">
    <property type="protein sequence ID" value="SFK94778.1"/>
    <property type="molecule type" value="Genomic_DNA"/>
</dbReference>
<sequence length="231" mass="25085">MDDDGHTAFGRYRPLSSESSGGNARSSARASSLAHARSRQTTTRVSDDVLLDAARQCVLAVGLKRATLAEIARTAKVSRMTLYRRFPDVRSVLSALMTREFGALLHRASAEGAGAQTARQRLVRSAVAAVRLLNADDLMRTVIDVDTELLLPYMVDRLGGTQRVGEQVVREHLEAGRADGSIRDGDLPAQARVVMLVVQTFVLSLRAATRDLDPKAVLNEMANHLDAALRP</sequence>
<gene>
    <name evidence="5" type="ORF">SAMN05421835_1519</name>
</gene>
<dbReference type="PANTHER" id="PTHR30055">
    <property type="entry name" value="HTH-TYPE TRANSCRIPTIONAL REGULATOR RUTR"/>
    <property type="match status" value="1"/>
</dbReference>
<keyword evidence="1 2" id="KW-0238">DNA-binding</keyword>
<dbReference type="Gene3D" id="1.10.10.60">
    <property type="entry name" value="Homeodomain-like"/>
    <property type="match status" value="1"/>
</dbReference>
<evidence type="ECO:0000313" key="5">
    <source>
        <dbReference type="EMBL" id="SFK94778.1"/>
    </source>
</evidence>
<dbReference type="InterPro" id="IPR050109">
    <property type="entry name" value="HTH-type_TetR-like_transc_reg"/>
</dbReference>
<keyword evidence="6" id="KW-1185">Reference proteome</keyword>
<dbReference type="SUPFAM" id="SSF46689">
    <property type="entry name" value="Homeodomain-like"/>
    <property type="match status" value="1"/>
</dbReference>
<dbReference type="InterPro" id="IPR001647">
    <property type="entry name" value="HTH_TetR"/>
</dbReference>
<protein>
    <submittedName>
        <fullName evidence="5">DNA-binding transcriptional regulator, AcrR family</fullName>
    </submittedName>
</protein>
<evidence type="ECO:0000256" key="1">
    <source>
        <dbReference type="ARBA" id="ARBA00023125"/>
    </source>
</evidence>
<name>A0A1I4DME7_9PSEU</name>
<dbReference type="GO" id="GO:0003700">
    <property type="term" value="F:DNA-binding transcription factor activity"/>
    <property type="evidence" value="ECO:0007669"/>
    <property type="project" value="TreeGrafter"/>
</dbReference>
<accession>A0A1I4DME7</accession>
<feature type="region of interest" description="Disordered" evidence="3">
    <location>
        <begin position="1"/>
        <end position="39"/>
    </location>
</feature>
<evidence type="ECO:0000256" key="3">
    <source>
        <dbReference type="SAM" id="MobiDB-lite"/>
    </source>
</evidence>
<feature type="compositionally biased region" description="Low complexity" evidence="3">
    <location>
        <begin position="16"/>
        <end position="35"/>
    </location>
</feature>
<dbReference type="InterPro" id="IPR009057">
    <property type="entry name" value="Homeodomain-like_sf"/>
</dbReference>
<evidence type="ECO:0000313" key="6">
    <source>
        <dbReference type="Proteomes" id="UP000199025"/>
    </source>
</evidence>
<evidence type="ECO:0000256" key="2">
    <source>
        <dbReference type="PROSITE-ProRule" id="PRU00335"/>
    </source>
</evidence>
<dbReference type="Gene3D" id="1.10.357.10">
    <property type="entry name" value="Tetracycline Repressor, domain 2"/>
    <property type="match status" value="1"/>
</dbReference>
<dbReference type="PANTHER" id="PTHR30055:SF153">
    <property type="entry name" value="HTH-TYPE TRANSCRIPTIONAL REPRESSOR RV3405C"/>
    <property type="match status" value="1"/>
</dbReference>
<reference evidence="5 6" key="1">
    <citation type="submission" date="2016-10" db="EMBL/GenBank/DDBJ databases">
        <authorList>
            <person name="de Groot N.N."/>
        </authorList>
    </citation>
    <scope>NUCLEOTIDE SEQUENCE [LARGE SCALE GENOMIC DNA]</scope>
    <source>
        <strain evidence="5 6">DSM 44468</strain>
    </source>
</reference>
<dbReference type="Proteomes" id="UP000199025">
    <property type="component" value="Unassembled WGS sequence"/>
</dbReference>
<dbReference type="OrthoDB" id="3267320at2"/>
<dbReference type="AlphaFoldDB" id="A0A1I4DME7"/>
<organism evidence="5 6">
    <name type="scientific">Amycolatopsis sacchari</name>
    <dbReference type="NCBI Taxonomy" id="115433"/>
    <lineage>
        <taxon>Bacteria</taxon>
        <taxon>Bacillati</taxon>
        <taxon>Actinomycetota</taxon>
        <taxon>Actinomycetes</taxon>
        <taxon>Pseudonocardiales</taxon>
        <taxon>Pseudonocardiaceae</taxon>
        <taxon>Amycolatopsis</taxon>
    </lineage>
</organism>
<evidence type="ECO:0000259" key="4">
    <source>
        <dbReference type="PROSITE" id="PS50977"/>
    </source>
</evidence>
<dbReference type="STRING" id="115433.SAMN05421835_1519"/>
<dbReference type="Pfam" id="PF00440">
    <property type="entry name" value="TetR_N"/>
    <property type="match status" value="1"/>
</dbReference>
<feature type="DNA-binding region" description="H-T-H motif" evidence="2">
    <location>
        <begin position="67"/>
        <end position="86"/>
    </location>
</feature>
<proteinExistence type="predicted"/>
<dbReference type="GO" id="GO:0000976">
    <property type="term" value="F:transcription cis-regulatory region binding"/>
    <property type="evidence" value="ECO:0007669"/>
    <property type="project" value="TreeGrafter"/>
</dbReference>
<feature type="domain" description="HTH tetR-type" evidence="4">
    <location>
        <begin position="44"/>
        <end position="104"/>
    </location>
</feature>